<dbReference type="OrthoDB" id="1805600at2"/>
<feature type="domain" description="SLH" evidence="2">
    <location>
        <begin position="1191"/>
        <end position="1263"/>
    </location>
</feature>
<dbReference type="Pfam" id="PF00395">
    <property type="entry name" value="SLH"/>
    <property type="match status" value="3"/>
</dbReference>
<dbReference type="KEGG" id="kyr:CVV65_14835"/>
<feature type="domain" description="SLH" evidence="2">
    <location>
        <begin position="1123"/>
        <end position="1186"/>
    </location>
</feature>
<dbReference type="EMBL" id="CP024955">
    <property type="protein sequence ID" value="ATY86048.1"/>
    <property type="molecule type" value="Genomic_DNA"/>
</dbReference>
<dbReference type="InterPro" id="IPR001119">
    <property type="entry name" value="SLH_dom"/>
</dbReference>
<evidence type="ECO:0000313" key="4">
    <source>
        <dbReference type="Proteomes" id="UP000231932"/>
    </source>
</evidence>
<proteinExistence type="predicted"/>
<feature type="chain" id="PRO_5014726602" description="SLH domain-containing protein" evidence="1">
    <location>
        <begin position="29"/>
        <end position="1263"/>
    </location>
</feature>
<feature type="domain" description="SLH" evidence="2">
    <location>
        <begin position="1056"/>
        <end position="1121"/>
    </location>
</feature>
<evidence type="ECO:0000256" key="1">
    <source>
        <dbReference type="SAM" id="SignalP"/>
    </source>
</evidence>
<evidence type="ECO:0000313" key="3">
    <source>
        <dbReference type="EMBL" id="ATY86048.1"/>
    </source>
</evidence>
<dbReference type="AlphaFoldDB" id="A0A2K8N9M3"/>
<keyword evidence="4" id="KW-1185">Reference proteome</keyword>
<dbReference type="Proteomes" id="UP000231932">
    <property type="component" value="Chromosome"/>
</dbReference>
<name>A0A2K8N9M3_9BACL</name>
<dbReference type="PROSITE" id="PS51272">
    <property type="entry name" value="SLH"/>
    <property type="match status" value="3"/>
</dbReference>
<accession>A0A2K8N9M3</accession>
<organism evidence="3 4">
    <name type="scientific">Kyrpidia spormannii</name>
    <dbReference type="NCBI Taxonomy" id="2055160"/>
    <lineage>
        <taxon>Bacteria</taxon>
        <taxon>Bacillati</taxon>
        <taxon>Bacillota</taxon>
        <taxon>Bacilli</taxon>
        <taxon>Bacillales</taxon>
        <taxon>Alicyclobacillaceae</taxon>
        <taxon>Kyrpidia</taxon>
    </lineage>
</organism>
<gene>
    <name evidence="3" type="ORF">CVV65_14835</name>
</gene>
<feature type="signal peptide" evidence="1">
    <location>
        <begin position="1"/>
        <end position="28"/>
    </location>
</feature>
<dbReference type="RefSeq" id="WP_100668798.1">
    <property type="nucleotide sequence ID" value="NZ_CP024955.1"/>
</dbReference>
<reference evidence="4" key="1">
    <citation type="submission" date="2017-11" db="EMBL/GenBank/DDBJ databases">
        <title>Complete Genome Sequence of Kyrpidia sp. Strain EA-1, a thermophilic, hydrogen-oxidizing Bacterium, isolated from the Azores.</title>
        <authorList>
            <person name="Reiner J.E."/>
            <person name="Lapp C.J."/>
            <person name="Bunk B."/>
            <person name="Gescher J."/>
        </authorList>
    </citation>
    <scope>NUCLEOTIDE SEQUENCE [LARGE SCALE GENOMIC DNA]</scope>
    <source>
        <strain evidence="4">EA-1</strain>
    </source>
</reference>
<evidence type="ECO:0000259" key="2">
    <source>
        <dbReference type="PROSITE" id="PS51272"/>
    </source>
</evidence>
<sequence length="1263" mass="134047">MKKRNVRWVAWLLVWLMALTAAPVGALADTWSLTANLPTSSDAALSTNSKVMDVTVTFNNVVDIKCLVQPDGSQAINTYENPQIQGNQATFPGVVLNPGLNLISFLGTSGNLQVQSQTYYVNFLNNPRLSNIQVLGTNIDSDSTVAVESSPVSLQYDTENATRSTVNGTSVFGSPVGTKQTWTTTLKLSPGQTPVTIVAANAQRSVAVQKSVVLLDPATKSAPFGVTLTSNDGQVTSLWAGQKARVTGSQPLTVKGQLAAPGSATTPPTVEVSVDNGPYQPVTSISASGTIKEMTQWGASSPLQVWGWSLPLSTLPGSAPDHTLQLRVTVNGTTNQTAVGDYAFTYVDTTQPYWGNPAQLFGVTWAGSTVQAAQSMPVADPWTVSQAPVDLALSLNNFTGTPDFSQIKIQAKDAQGNVIANNVSATIGTLSGQPNTAVIEFGSGVLPSGDYNLVISMPGVPQDFVLHTVVQLSPMLQVEVKQAGQTLSDGAVVQKGDPVSVTVTPINFSQMPQVSGSVNGLNLALSQSGNTYQVGNVQLSEGANTFTFSAEDPTSHVRVTSTLTIYKASPSNLAITGFQAVSPADGTVLPYDATTNTYSTSSQRVDLELKVGPVGIGPNQVNRIDLYKNGQLLTTLSTNNPNQTGYTSSSLNGLTWYYQGDVVREISVDNTGTMSLRISSRDSGNGNWLGVAMPANQTTSFKVTAYSISADGHAIGQQVTQTLLVANQLKPYQVYLFNGPGSTPNKPLGDPVDLTQPVQVNQNFLDVIIATPSPADAVTINRQQAVQWKNPPGADGSQWYYGVELQNLKTGLNKIAFTVQSGSANEKGTLLVNNLDQALTYGQAKAYFGKSTSISVFDKQVSLKFPRNTMLANAVAEGSEIMPGDGATNDRYLLFGIADPQTGSIIGPNASSNGNPFAKVPDQLPAGGWAVASPVYWIDAGPKNFNTEDLGLPPFVPAGGIDPFNAGNGFVQRGGPNGGANDWMQPTKEGTLTLAYDPLIRNQEAGRLTVFYLDMSAVQNGISSNPWRNIGGVVNLSSHTISVPFRHFGYYVVAKEVYSYQDVASHPWAKDYLETMYSKGIMTNDPALVDAFNPDVPITRGEFTTMVVKMLGLPLDYDPNHRLFIDVGQATGGLYDYRYIETAARKGIVHGAGPNIFRPGDPLSRQEAATMIAAAMNLKMTDGVSAKAALSRLYGDANSVDLYAAPAVLAVSQKKIMEGSPAPGSVTTGRGSKPVMYFNPNSQLTRAEAAAIAYNVMKQLKKL</sequence>
<keyword evidence="1" id="KW-0732">Signal</keyword>
<protein>
    <recommendedName>
        <fullName evidence="2">SLH domain-containing protein</fullName>
    </recommendedName>
</protein>